<keyword evidence="7" id="KW-0902">Two-component regulatory system</keyword>
<evidence type="ECO:0000313" key="11">
    <source>
        <dbReference type="Proteomes" id="UP000609323"/>
    </source>
</evidence>
<accession>A0ABQ1FYY4</accession>
<dbReference type="SMART" id="SM00387">
    <property type="entry name" value="HATPase_c"/>
    <property type="match status" value="1"/>
</dbReference>
<evidence type="ECO:0000256" key="2">
    <source>
        <dbReference type="ARBA" id="ARBA00012438"/>
    </source>
</evidence>
<feature type="transmembrane region" description="Helical" evidence="8">
    <location>
        <begin position="29"/>
        <end position="49"/>
    </location>
</feature>
<comment type="caution">
    <text evidence="10">The sequence shown here is derived from an EMBL/GenBank/DDBJ whole genome shotgun (WGS) entry which is preliminary data.</text>
</comment>
<reference evidence="11" key="1">
    <citation type="journal article" date="2019" name="Int. J. Syst. Evol. Microbiol.">
        <title>The Global Catalogue of Microorganisms (GCM) 10K type strain sequencing project: providing services to taxonomists for standard genome sequencing and annotation.</title>
        <authorList>
            <consortium name="The Broad Institute Genomics Platform"/>
            <consortium name="The Broad Institute Genome Sequencing Center for Infectious Disease"/>
            <person name="Wu L."/>
            <person name="Ma J."/>
        </authorList>
    </citation>
    <scope>NUCLEOTIDE SEQUENCE [LARGE SCALE GENOMIC DNA]</scope>
    <source>
        <strain evidence="11">CGMCC 1.15044</strain>
    </source>
</reference>
<feature type="transmembrane region" description="Helical" evidence="8">
    <location>
        <begin position="102"/>
        <end position="119"/>
    </location>
</feature>
<dbReference type="InterPro" id="IPR036890">
    <property type="entry name" value="HATPase_C_sf"/>
</dbReference>
<dbReference type="EMBL" id="BMHF01000005">
    <property type="protein sequence ID" value="GGA34188.1"/>
    <property type="molecule type" value="Genomic_DNA"/>
</dbReference>
<dbReference type="RefSeq" id="WP_094094851.1">
    <property type="nucleotide sequence ID" value="NZ_BMHF01000005.1"/>
</dbReference>
<evidence type="ECO:0000259" key="9">
    <source>
        <dbReference type="PROSITE" id="PS50109"/>
    </source>
</evidence>
<keyword evidence="5" id="KW-0418">Kinase</keyword>
<feature type="transmembrane region" description="Helical" evidence="8">
    <location>
        <begin position="164"/>
        <end position="187"/>
    </location>
</feature>
<evidence type="ECO:0000256" key="7">
    <source>
        <dbReference type="ARBA" id="ARBA00023012"/>
    </source>
</evidence>
<dbReference type="InterPro" id="IPR050980">
    <property type="entry name" value="2C_sensor_his_kinase"/>
</dbReference>
<feature type="transmembrane region" description="Helical" evidence="8">
    <location>
        <begin position="69"/>
        <end position="95"/>
    </location>
</feature>
<keyword evidence="8" id="KW-0472">Membrane</keyword>
<dbReference type="EC" id="2.7.13.3" evidence="2"/>
<evidence type="ECO:0000256" key="1">
    <source>
        <dbReference type="ARBA" id="ARBA00000085"/>
    </source>
</evidence>
<evidence type="ECO:0000256" key="6">
    <source>
        <dbReference type="ARBA" id="ARBA00022840"/>
    </source>
</evidence>
<comment type="catalytic activity">
    <reaction evidence="1">
        <text>ATP + protein L-histidine = ADP + protein N-phospho-L-histidine.</text>
        <dbReference type="EC" id="2.7.13.3"/>
    </reaction>
</comment>
<protein>
    <recommendedName>
        <fullName evidence="2">histidine kinase</fullName>
        <ecNumber evidence="2">2.7.13.3</ecNumber>
    </recommendedName>
</protein>
<dbReference type="PANTHER" id="PTHR44936:SF10">
    <property type="entry name" value="SENSOR PROTEIN RSTB"/>
    <property type="match status" value="1"/>
</dbReference>
<feature type="transmembrane region" description="Helical" evidence="8">
    <location>
        <begin position="131"/>
        <end position="152"/>
    </location>
</feature>
<feature type="domain" description="Histidine kinase" evidence="9">
    <location>
        <begin position="235"/>
        <end position="439"/>
    </location>
</feature>
<dbReference type="Pfam" id="PF02518">
    <property type="entry name" value="HATPase_c"/>
    <property type="match status" value="1"/>
</dbReference>
<gene>
    <name evidence="10" type="ORF">GCM10010917_19310</name>
</gene>
<dbReference type="InterPro" id="IPR004358">
    <property type="entry name" value="Sig_transdc_His_kin-like_C"/>
</dbReference>
<dbReference type="PRINTS" id="PR00344">
    <property type="entry name" value="BCTRLSENSOR"/>
</dbReference>
<keyword evidence="11" id="KW-1185">Reference proteome</keyword>
<feature type="transmembrane region" description="Helical" evidence="8">
    <location>
        <begin position="193"/>
        <end position="214"/>
    </location>
</feature>
<dbReference type="PROSITE" id="PS50109">
    <property type="entry name" value="HIS_KIN"/>
    <property type="match status" value="1"/>
</dbReference>
<name>A0ABQ1FYY4_9BACL</name>
<evidence type="ECO:0000256" key="4">
    <source>
        <dbReference type="ARBA" id="ARBA00022741"/>
    </source>
</evidence>
<dbReference type="PANTHER" id="PTHR44936">
    <property type="entry name" value="SENSOR PROTEIN CREC"/>
    <property type="match status" value="1"/>
</dbReference>
<evidence type="ECO:0000313" key="10">
    <source>
        <dbReference type="EMBL" id="GGA34188.1"/>
    </source>
</evidence>
<proteinExistence type="predicted"/>
<dbReference type="SUPFAM" id="SSF55874">
    <property type="entry name" value="ATPase domain of HSP90 chaperone/DNA topoisomerase II/histidine kinase"/>
    <property type="match status" value="1"/>
</dbReference>
<feature type="transmembrane region" description="Helical" evidence="8">
    <location>
        <begin position="6"/>
        <end position="22"/>
    </location>
</feature>
<evidence type="ECO:0000256" key="5">
    <source>
        <dbReference type="ARBA" id="ARBA00022777"/>
    </source>
</evidence>
<organism evidence="10 11">
    <name type="scientific">Paenibacillus physcomitrellae</name>
    <dbReference type="NCBI Taxonomy" id="1619311"/>
    <lineage>
        <taxon>Bacteria</taxon>
        <taxon>Bacillati</taxon>
        <taxon>Bacillota</taxon>
        <taxon>Bacilli</taxon>
        <taxon>Bacillales</taxon>
        <taxon>Paenibacillaceae</taxon>
        <taxon>Paenibacillus</taxon>
    </lineage>
</organism>
<keyword evidence="6" id="KW-0067">ATP-binding</keyword>
<keyword evidence="4" id="KW-0547">Nucleotide-binding</keyword>
<dbReference type="Proteomes" id="UP000609323">
    <property type="component" value="Unassembled WGS sequence"/>
</dbReference>
<keyword evidence="8" id="KW-0812">Transmembrane</keyword>
<keyword evidence="3" id="KW-0808">Transferase</keyword>
<evidence type="ECO:0000256" key="3">
    <source>
        <dbReference type="ARBA" id="ARBA00022679"/>
    </source>
</evidence>
<dbReference type="InterPro" id="IPR005467">
    <property type="entry name" value="His_kinase_dom"/>
</dbReference>
<evidence type="ECO:0000256" key="8">
    <source>
        <dbReference type="SAM" id="Phobius"/>
    </source>
</evidence>
<dbReference type="Gene3D" id="3.30.565.10">
    <property type="entry name" value="Histidine kinase-like ATPase, C-terminal domain"/>
    <property type="match status" value="1"/>
</dbReference>
<dbReference type="InterPro" id="IPR003594">
    <property type="entry name" value="HATPase_dom"/>
</dbReference>
<keyword evidence="8" id="KW-1133">Transmembrane helix</keyword>
<sequence>MIIAFFLFLFMITTPISIYLLVKQKENRLLVWGALILFTVGLSGLQVGLEKLVLPYEKTVEADGAWTAALQVMTSFLNIVIHTFPYYLILIFFINFAGYSKAILTGLLLVPALLSFIFSDMYPVSRINYSYILSWGLPYMLASVILFAKCVLKAERGTKRLQYFGIGMMILIPEVFLLLLQLEGIYFQSPIEILMFIPIICLVSLLLGLLFYVYNVFAQFQSAVVLTKMQLGTSLMQHAFKNAISKNKLHALNMQRSLDSGQYEVVGEQLESLLRSNEHLMNMVSKLSYLTRSRISAEPELTDVSILLDEVIDQFQDTSVSFEKRYAATTLHVDRTLMAECFSNIISNAVEAMSGRGQVAVTVERARRHVNIYFTDTGRGMNKEQLNNMFEPFYSTKQKLGHNFGLGMFHVKKIMNAHRGKVKVTSQSGKGTTVTLVLP</sequence>